<dbReference type="InterPro" id="IPR029016">
    <property type="entry name" value="GAF-like_dom_sf"/>
</dbReference>
<evidence type="ECO:0000259" key="4">
    <source>
        <dbReference type="SMART" id="SM00065"/>
    </source>
</evidence>
<keyword evidence="2" id="KW-0418">Kinase</keyword>
<dbReference type="EMBL" id="JYFC01000001">
    <property type="protein sequence ID" value="KJC65924.1"/>
    <property type="molecule type" value="Genomic_DNA"/>
</dbReference>
<dbReference type="Proteomes" id="UP000032503">
    <property type="component" value="Unassembled WGS sequence"/>
</dbReference>
<dbReference type="PANTHER" id="PTHR24421:SF56">
    <property type="entry name" value="OXYGEN SENSOR HISTIDINE KINASE RESPONSE REGULATOR DOST"/>
    <property type="match status" value="1"/>
</dbReference>
<organism evidence="6 7">
    <name type="scientific">Agreia bicolorata</name>
    <dbReference type="NCBI Taxonomy" id="110935"/>
    <lineage>
        <taxon>Bacteria</taxon>
        <taxon>Bacillati</taxon>
        <taxon>Actinomycetota</taxon>
        <taxon>Actinomycetes</taxon>
        <taxon>Micrococcales</taxon>
        <taxon>Microbacteriaceae</taxon>
        <taxon>Agreia</taxon>
    </lineage>
</organism>
<dbReference type="Pfam" id="PF13185">
    <property type="entry name" value="GAF_2"/>
    <property type="match status" value="1"/>
</dbReference>
<gene>
    <name evidence="6" type="ORF">TZ00_02745</name>
</gene>
<dbReference type="SMART" id="SM00065">
    <property type="entry name" value="GAF"/>
    <property type="match status" value="2"/>
</dbReference>
<evidence type="ECO:0008006" key="8">
    <source>
        <dbReference type="Google" id="ProtNLM"/>
    </source>
</evidence>
<keyword evidence="1" id="KW-0808">Transferase</keyword>
<accession>A0ABR5CK30</accession>
<protein>
    <recommendedName>
        <fullName evidence="8">Histidine kinase-, DNA gyrase B-, and HSP90-like ATPase</fullName>
    </recommendedName>
</protein>
<dbReference type="PANTHER" id="PTHR24421">
    <property type="entry name" value="NITRATE/NITRITE SENSOR PROTEIN NARX-RELATED"/>
    <property type="match status" value="1"/>
</dbReference>
<dbReference type="Pfam" id="PF02518">
    <property type="entry name" value="HATPase_c"/>
    <property type="match status" value="1"/>
</dbReference>
<dbReference type="Gene3D" id="1.20.5.1930">
    <property type="match status" value="1"/>
</dbReference>
<dbReference type="InterPro" id="IPR003018">
    <property type="entry name" value="GAF"/>
</dbReference>
<evidence type="ECO:0000256" key="3">
    <source>
        <dbReference type="ARBA" id="ARBA00023012"/>
    </source>
</evidence>
<evidence type="ECO:0000259" key="5">
    <source>
        <dbReference type="SMART" id="SM00387"/>
    </source>
</evidence>
<dbReference type="Pfam" id="PF07730">
    <property type="entry name" value="HisKA_3"/>
    <property type="match status" value="1"/>
</dbReference>
<dbReference type="InterPro" id="IPR003594">
    <property type="entry name" value="HATPase_dom"/>
</dbReference>
<keyword evidence="3" id="KW-0902">Two-component regulatory system</keyword>
<proteinExistence type="predicted"/>
<reference evidence="6 7" key="1">
    <citation type="journal article" date="2001" name="Int. J. Syst. Evol. Microbiol.">
        <title>Agreia bicolorata gen. nov., sp. nov., to accommodate actinobacteria isolated from narrow reed grass infected by the nematode Heteroanguina graminophila.</title>
        <authorList>
            <person name="Evtushenko L.I."/>
            <person name="Dorofeeva L.V."/>
            <person name="Dobrovolskaya T.G."/>
            <person name="Streshinskaya G.M."/>
            <person name="Subbotin S.A."/>
            <person name="Tiedje J.M."/>
        </authorList>
    </citation>
    <scope>NUCLEOTIDE SEQUENCE [LARGE SCALE GENOMIC DNA]</scope>
    <source>
        <strain evidence="6 7">VKM Ac-1804</strain>
    </source>
</reference>
<dbReference type="InterPro" id="IPR050482">
    <property type="entry name" value="Sensor_HK_TwoCompSys"/>
</dbReference>
<dbReference type="CDD" id="cd16917">
    <property type="entry name" value="HATPase_UhpB-NarQ-NarX-like"/>
    <property type="match status" value="1"/>
</dbReference>
<comment type="caution">
    <text evidence="6">The sequence shown here is derived from an EMBL/GenBank/DDBJ whole genome shotgun (WGS) entry which is preliminary data.</text>
</comment>
<feature type="domain" description="GAF" evidence="4">
    <location>
        <begin position="42"/>
        <end position="189"/>
    </location>
</feature>
<dbReference type="SUPFAM" id="SSF55874">
    <property type="entry name" value="ATPase domain of HSP90 chaperone/DNA topoisomerase II/histidine kinase"/>
    <property type="match status" value="1"/>
</dbReference>
<feature type="domain" description="Histidine kinase/HSP90-like ATPase" evidence="5">
    <location>
        <begin position="468"/>
        <end position="557"/>
    </location>
</feature>
<dbReference type="InterPro" id="IPR036890">
    <property type="entry name" value="HATPase_C_sf"/>
</dbReference>
<dbReference type="Gene3D" id="3.30.450.40">
    <property type="match status" value="2"/>
</dbReference>
<evidence type="ECO:0000256" key="2">
    <source>
        <dbReference type="ARBA" id="ARBA00022777"/>
    </source>
</evidence>
<name>A0ABR5CK30_9MICO</name>
<keyword evidence="7" id="KW-1185">Reference proteome</keyword>
<sequence>MPRAELERSIDELIARAVQMKQSEGRLRALLRATRAVVEDIDLSIVLRRIVEAAVELVDSEYGALGVVGADGAGLEAFIHVGMTTDDADRIGHLPEGRGLLGAVISAKEPIRIDRLADDPRSSGFPVGHPPMDAFLGVPIRIRGVVYGNLYLTNPRTGPFTAEDEELLEALAATAAFAIDHARILIEARTRERWMTSSAEIAVALGRADSEQAVSTLADELFVRSDSERVVIVVPGEKAGTLHVAAARGADAASLAGRTLASGESMAGAVLDIAVSRIEPEHHSDSLQDPFLLCNNGSTGPAIYITLGDGAQVWGVLVAARSPSRPPFTKTDLEAGVDLGERISVALELARARDSQQKMKLMEDRSRIAQDLHDHVIQDLFGTGLELQSISSTASQADRWRLDEAVTRIDGVIAQIRKIVFALAPRDAGQTASVRHRILDLAADASKALPRPVDVSFSGPVDLFVSGALVDDVVAVTRELLSNVVKHADPLDVSVDVTVATEDIQLTVTDDGGGIPANVHRSGLVNVEKRATDLGGGVDVTSSPSGTRVVWRIPITEEVAR</sequence>
<evidence type="ECO:0000313" key="6">
    <source>
        <dbReference type="EMBL" id="KJC65924.1"/>
    </source>
</evidence>
<evidence type="ECO:0000313" key="7">
    <source>
        <dbReference type="Proteomes" id="UP000032503"/>
    </source>
</evidence>
<dbReference type="Gene3D" id="3.30.565.10">
    <property type="entry name" value="Histidine kinase-like ATPase, C-terminal domain"/>
    <property type="match status" value="1"/>
</dbReference>
<dbReference type="InterPro" id="IPR011712">
    <property type="entry name" value="Sig_transdc_His_kin_sub3_dim/P"/>
</dbReference>
<evidence type="ECO:0000256" key="1">
    <source>
        <dbReference type="ARBA" id="ARBA00022679"/>
    </source>
</evidence>
<dbReference type="SUPFAM" id="SSF55781">
    <property type="entry name" value="GAF domain-like"/>
    <property type="match status" value="2"/>
</dbReference>
<feature type="domain" description="GAF" evidence="4">
    <location>
        <begin position="209"/>
        <end position="357"/>
    </location>
</feature>
<dbReference type="SMART" id="SM00387">
    <property type="entry name" value="HATPase_c"/>
    <property type="match status" value="1"/>
</dbReference>